<organism evidence="2 3">
    <name type="scientific">Philodulcilactobacillus myokoensis</name>
    <dbReference type="NCBI Taxonomy" id="2929573"/>
    <lineage>
        <taxon>Bacteria</taxon>
        <taxon>Bacillati</taxon>
        <taxon>Bacillota</taxon>
        <taxon>Bacilli</taxon>
        <taxon>Lactobacillales</taxon>
        <taxon>Lactobacillaceae</taxon>
        <taxon>Philodulcilactobacillus</taxon>
    </lineage>
</organism>
<dbReference type="EMBL" id="BRPL01000002">
    <property type="protein sequence ID" value="GLB46995.1"/>
    <property type="molecule type" value="Genomic_DNA"/>
</dbReference>
<keyword evidence="1" id="KW-0963">Cytoplasm</keyword>
<accession>A0A9W6B203</accession>
<keyword evidence="3" id="KW-1185">Reference proteome</keyword>
<dbReference type="InterPro" id="IPR016979">
    <property type="entry name" value="DUF2129"/>
</dbReference>
<proteinExistence type="predicted"/>
<dbReference type="PIRSF" id="PIRSF031653">
    <property type="entry name" value="UCP031653"/>
    <property type="match status" value="1"/>
</dbReference>
<evidence type="ECO:0000313" key="3">
    <source>
        <dbReference type="Proteomes" id="UP001144204"/>
    </source>
</evidence>
<protein>
    <submittedName>
        <fullName evidence="2">UPF0298 protein</fullName>
    </submittedName>
</protein>
<dbReference type="AlphaFoldDB" id="A0A9W6B203"/>
<sequence length="87" mass="10751">MNFKIQSRQSLIVYVHSLKQARYLNRYGNITYISHRMHYVIMYLNENHFDETKNKIKRLKFVRRVLISPYKDLFNSFYKEPKTEDDD</sequence>
<dbReference type="Proteomes" id="UP001144204">
    <property type="component" value="Unassembled WGS sequence"/>
</dbReference>
<comment type="caution">
    <text evidence="2">The sequence shown here is derived from an EMBL/GenBank/DDBJ whole genome shotgun (WGS) entry which is preliminary data.</text>
</comment>
<gene>
    <name evidence="2" type="ORF">WR164_09740</name>
</gene>
<evidence type="ECO:0000313" key="2">
    <source>
        <dbReference type="EMBL" id="GLB46995.1"/>
    </source>
</evidence>
<dbReference type="Pfam" id="PF09902">
    <property type="entry name" value="DUF2129"/>
    <property type="match status" value="1"/>
</dbReference>
<reference evidence="2" key="1">
    <citation type="submission" date="2022-07" db="EMBL/GenBank/DDBJ databases">
        <authorList>
            <person name="Kouya T."/>
            <person name="Ishiyama Y."/>
        </authorList>
    </citation>
    <scope>NUCLEOTIDE SEQUENCE</scope>
    <source>
        <strain evidence="2">WR16-4</strain>
    </source>
</reference>
<name>A0A9W6B203_9LACO</name>
<dbReference type="RefSeq" id="WP_286136456.1">
    <property type="nucleotide sequence ID" value="NZ_BRPL01000002.1"/>
</dbReference>
<reference evidence="2" key="2">
    <citation type="journal article" date="2023" name="PLoS ONE">
        <title>Philodulcilactobacillus myokoensis gen. nov., sp. nov., a fructophilic, acidophilic, and agar-phobic lactic acid bacterium isolated from fermented vegetable extracts.</title>
        <authorList>
            <person name="Kouya T."/>
            <person name="Ishiyama Y."/>
            <person name="Ohashi S."/>
            <person name="Kumakubo R."/>
            <person name="Yamazaki T."/>
            <person name="Otaki T."/>
        </authorList>
    </citation>
    <scope>NUCLEOTIDE SEQUENCE</scope>
    <source>
        <strain evidence="2">WR16-4</strain>
    </source>
</reference>
<evidence type="ECO:0000256" key="1">
    <source>
        <dbReference type="ARBA" id="ARBA00022490"/>
    </source>
</evidence>